<dbReference type="RefSeq" id="XP_010270768.1">
    <property type="nucleotide sequence ID" value="XM_010272466.2"/>
</dbReference>
<proteinExistence type="predicted"/>
<dbReference type="FunCoup" id="A0A1U8ASI9">
    <property type="interactions" value="837"/>
</dbReference>
<organism evidence="7 8">
    <name type="scientific">Nelumbo nucifera</name>
    <name type="common">Sacred lotus</name>
    <dbReference type="NCBI Taxonomy" id="4432"/>
    <lineage>
        <taxon>Eukaryota</taxon>
        <taxon>Viridiplantae</taxon>
        <taxon>Streptophyta</taxon>
        <taxon>Embryophyta</taxon>
        <taxon>Tracheophyta</taxon>
        <taxon>Spermatophyta</taxon>
        <taxon>Magnoliopsida</taxon>
        <taxon>Proteales</taxon>
        <taxon>Nelumbonaceae</taxon>
        <taxon>Nelumbo</taxon>
    </lineage>
</organism>
<dbReference type="GeneID" id="104606985"/>
<gene>
    <name evidence="8" type="primary">LOC104606985</name>
</gene>
<protein>
    <submittedName>
        <fullName evidence="8">Uncharacterized protein At4g06744-like</fullName>
    </submittedName>
</protein>
<evidence type="ECO:0000256" key="5">
    <source>
        <dbReference type="ARBA" id="ARBA00022737"/>
    </source>
</evidence>
<name>A0A1U8ASI9_NELNU</name>
<dbReference type="InParanoid" id="A0A1U8ASI9"/>
<keyword evidence="7" id="KW-1185">Reference proteome</keyword>
<keyword evidence="6" id="KW-0325">Glycoprotein</keyword>
<keyword evidence="5" id="KW-0677">Repeat</keyword>
<dbReference type="GO" id="GO:0005576">
    <property type="term" value="C:extracellular region"/>
    <property type="evidence" value="ECO:0007669"/>
    <property type="project" value="UniProtKB-SubCell"/>
</dbReference>
<evidence type="ECO:0000256" key="1">
    <source>
        <dbReference type="ARBA" id="ARBA00004613"/>
    </source>
</evidence>
<evidence type="ECO:0000313" key="7">
    <source>
        <dbReference type="Proteomes" id="UP000189703"/>
    </source>
</evidence>
<evidence type="ECO:0000256" key="2">
    <source>
        <dbReference type="ARBA" id="ARBA00022525"/>
    </source>
</evidence>
<dbReference type="STRING" id="4432.A0A1U8ASI9"/>
<dbReference type="OrthoDB" id="676979at2759"/>
<evidence type="ECO:0000256" key="3">
    <source>
        <dbReference type="ARBA" id="ARBA00022614"/>
    </source>
</evidence>
<dbReference type="Pfam" id="PF00560">
    <property type="entry name" value="LRR_1"/>
    <property type="match status" value="1"/>
</dbReference>
<accession>A0A1U8ASI9</accession>
<dbReference type="KEGG" id="nnu:104606985"/>
<dbReference type="Proteomes" id="UP000189703">
    <property type="component" value="Unplaced"/>
</dbReference>
<dbReference type="PANTHER" id="PTHR32093:SF128">
    <property type="entry name" value="LEUCINE-RICH REPEAT-CONTAINING N-TERMINAL PLANT-TYPE DOMAIN-CONTAINING PROTEIN"/>
    <property type="match status" value="1"/>
</dbReference>
<dbReference type="FunFam" id="3.80.10.10:FF:000041">
    <property type="entry name" value="LRR receptor-like serine/threonine-protein kinase ERECTA"/>
    <property type="match status" value="1"/>
</dbReference>
<evidence type="ECO:0000256" key="6">
    <source>
        <dbReference type="ARBA" id="ARBA00023180"/>
    </source>
</evidence>
<evidence type="ECO:0000256" key="4">
    <source>
        <dbReference type="ARBA" id="ARBA00022729"/>
    </source>
</evidence>
<dbReference type="InterPro" id="IPR032675">
    <property type="entry name" value="LRR_dom_sf"/>
</dbReference>
<dbReference type="PANTHER" id="PTHR32093">
    <property type="entry name" value="LEUCINE-RICH REPEAT EXTENSIN-LIKE PROTEIN 3-RELATED"/>
    <property type="match status" value="1"/>
</dbReference>
<dbReference type="eggNOG" id="ENOG502QQ8K">
    <property type="taxonomic scope" value="Eukaryota"/>
</dbReference>
<keyword evidence="3" id="KW-0433">Leucine-rich repeat</keyword>
<keyword evidence="2" id="KW-0964">Secreted</keyword>
<comment type="subcellular location">
    <subcellularLocation>
        <location evidence="1">Secreted</location>
    </subcellularLocation>
</comment>
<dbReference type="OMA" id="GFFHTTK"/>
<dbReference type="InterPro" id="IPR051582">
    <property type="entry name" value="LRR_extensin-like_regulator"/>
</dbReference>
<evidence type="ECO:0000313" key="8">
    <source>
        <dbReference type="RefSeq" id="XP_010270768.1"/>
    </source>
</evidence>
<reference evidence="8" key="1">
    <citation type="submission" date="2025-08" db="UniProtKB">
        <authorList>
            <consortium name="RefSeq"/>
        </authorList>
    </citation>
    <scope>IDENTIFICATION</scope>
</reference>
<keyword evidence="4" id="KW-0732">Signal</keyword>
<sequence>MTCTRLYKGEKKAKNIQTNMSTIPFPVKSPVLTFIILTLLPCFLHALGDAAVYKITSREALEINAGHSGISGKAAASDHPLGEVCNCSPSPAPDLVFENQRLALVYPIIQSFKNIITSDPLGITSTWVGSDICNYRGFYCDNPPDDPSVRALAGIDFNGYQLAAPTLDGFIDLLPDLAIFHANTNNFTGIISPKIAQLRYLYELDISNNLFSGQFPTAVLGMNGLSFLDIRFNSFSGSVPAQIFTQPLDVLFINNNNFMQTLPNNLGNTPVRYLTFANNNFVGSIPRSIGNASATLVEVLFLNNKLSGCLPYEIGLLTSATVFDVGNNFLTGPIPCSFACLEKMEVLKLAGNQFYGKIPEEVCGLGNLANLSLSDNYFRYLGPTCRSLIKRGVLDVSNNCIHGLPNQRPAAECWDFYYFHLKHCPSSLPRYNANVVPCNINHSSLHSLPPSKTAVSFTSPSYSALVSHRRPPPLP</sequence>
<dbReference type="SUPFAM" id="SSF52058">
    <property type="entry name" value="L domain-like"/>
    <property type="match status" value="1"/>
</dbReference>
<dbReference type="Gene3D" id="3.80.10.10">
    <property type="entry name" value="Ribonuclease Inhibitor"/>
    <property type="match status" value="2"/>
</dbReference>
<dbReference type="InterPro" id="IPR001611">
    <property type="entry name" value="Leu-rich_rpt"/>
</dbReference>
<dbReference type="AlphaFoldDB" id="A0A1U8ASI9"/>